<evidence type="ECO:0000313" key="1">
    <source>
        <dbReference type="EMBL" id="RKD30611.1"/>
    </source>
</evidence>
<name>A0A419SZM8_9FIRM</name>
<dbReference type="EMBL" id="MCIB01000034">
    <property type="protein sequence ID" value="RKD30611.1"/>
    <property type="molecule type" value="Genomic_DNA"/>
</dbReference>
<comment type="caution">
    <text evidence="1">The sequence shown here is derived from an EMBL/GenBank/DDBJ whole genome shotgun (WGS) entry which is preliminary data.</text>
</comment>
<accession>A0A419SZM8</accession>
<evidence type="ECO:0008006" key="3">
    <source>
        <dbReference type="Google" id="ProtNLM"/>
    </source>
</evidence>
<sequence length="68" mass="7905">MTLKNTLNLSNLNQQELQNLRHIIMNHQMMESKLRTYAQNCRDQQLKQMFEQGARSAGTTAQNLINSL</sequence>
<dbReference type="Gene3D" id="1.20.1260.10">
    <property type="match status" value="1"/>
</dbReference>
<gene>
    <name evidence="1" type="ORF">BET03_04540</name>
</gene>
<dbReference type="OrthoDB" id="1707820at2"/>
<protein>
    <recommendedName>
        <fullName evidence="3">Spore coat protein</fullName>
    </recommendedName>
</protein>
<proteinExistence type="predicted"/>
<dbReference type="Proteomes" id="UP000284177">
    <property type="component" value="Unassembled WGS sequence"/>
</dbReference>
<reference evidence="1 2" key="1">
    <citation type="submission" date="2016-08" db="EMBL/GenBank/DDBJ databases">
        <title>Novel Firmicutes and Novel Genomes.</title>
        <authorList>
            <person name="Poppleton D.I."/>
            <person name="Gribaldo S."/>
        </authorList>
    </citation>
    <scope>NUCLEOTIDE SEQUENCE [LARGE SCALE GENOMIC DNA]</scope>
    <source>
        <strain evidence="1 2">CTT3</strain>
    </source>
</reference>
<keyword evidence="2" id="KW-1185">Reference proteome</keyword>
<dbReference type="InterPro" id="IPR012347">
    <property type="entry name" value="Ferritin-like"/>
</dbReference>
<organism evidence="1 2">
    <name type="scientific">Thermohalobacter berrensis</name>
    <dbReference type="NCBI Taxonomy" id="99594"/>
    <lineage>
        <taxon>Bacteria</taxon>
        <taxon>Bacillati</taxon>
        <taxon>Bacillota</taxon>
        <taxon>Tissierellia</taxon>
        <taxon>Tissierellales</taxon>
        <taxon>Thermohalobacteraceae</taxon>
        <taxon>Thermohalobacter</taxon>
    </lineage>
</organism>
<dbReference type="AlphaFoldDB" id="A0A419SZM8"/>
<evidence type="ECO:0000313" key="2">
    <source>
        <dbReference type="Proteomes" id="UP000284177"/>
    </source>
</evidence>